<feature type="compositionally biased region" description="Polar residues" evidence="1">
    <location>
        <begin position="68"/>
        <end position="77"/>
    </location>
</feature>
<feature type="region of interest" description="Disordered" evidence="1">
    <location>
        <begin position="1"/>
        <end position="103"/>
    </location>
</feature>
<reference evidence="2" key="1">
    <citation type="journal article" date="2018" name="Genome Biol. Evol.">
        <title>Genomics and development of Lentinus tigrinus, a white-rot wood-decaying mushroom with dimorphic fruiting bodies.</title>
        <authorList>
            <person name="Wu B."/>
            <person name="Xu Z."/>
            <person name="Knudson A."/>
            <person name="Carlson A."/>
            <person name="Chen N."/>
            <person name="Kovaka S."/>
            <person name="LaButti K."/>
            <person name="Lipzen A."/>
            <person name="Pennachio C."/>
            <person name="Riley R."/>
            <person name="Schakwitz W."/>
            <person name="Umezawa K."/>
            <person name="Ohm R.A."/>
            <person name="Grigoriev I.V."/>
            <person name="Nagy L.G."/>
            <person name="Gibbons J."/>
            <person name="Hibbett D."/>
        </authorList>
    </citation>
    <scope>NUCLEOTIDE SEQUENCE [LARGE SCALE GENOMIC DNA]</scope>
    <source>
        <strain evidence="2">ALCF2SS1-6</strain>
    </source>
</reference>
<dbReference type="EMBL" id="ML122286">
    <property type="protein sequence ID" value="RPD56648.1"/>
    <property type="molecule type" value="Genomic_DNA"/>
</dbReference>
<name>A0A5C2S057_9APHY</name>
<sequence>MSSTITANSSSATSSTTIYKKRCSDAMSGPRPDILNATPHSTTHMHKKRRLDNENHQDHSSAAPPECRTNSGPSSSKPSRRVHRLPSKGSSLTRQERHVHHPTSVLDPSAILVSEERIGPCVVVHRYMVRVPRPKATPDLTHAIQAPSKRPATTPQHRVGAKPAKSESSKKPASQRATTKTKFAGAARGQDVEREQAKATKPAPAPRAPGRADAKSQAKSAQEREPAMSLQELKHRMAAIGLPGWKCPLTRKELPSFRKNK</sequence>
<feature type="compositionally biased region" description="Basic and acidic residues" evidence="1">
    <location>
        <begin position="210"/>
        <end position="226"/>
    </location>
</feature>
<accession>A0A5C2S057</accession>
<organism evidence="2 3">
    <name type="scientific">Lentinus tigrinus ALCF2SS1-6</name>
    <dbReference type="NCBI Taxonomy" id="1328759"/>
    <lineage>
        <taxon>Eukaryota</taxon>
        <taxon>Fungi</taxon>
        <taxon>Dikarya</taxon>
        <taxon>Basidiomycota</taxon>
        <taxon>Agaricomycotina</taxon>
        <taxon>Agaricomycetes</taxon>
        <taxon>Polyporales</taxon>
        <taxon>Polyporaceae</taxon>
        <taxon>Lentinus</taxon>
    </lineage>
</organism>
<evidence type="ECO:0000313" key="2">
    <source>
        <dbReference type="EMBL" id="RPD56648.1"/>
    </source>
</evidence>
<evidence type="ECO:0000313" key="3">
    <source>
        <dbReference type="Proteomes" id="UP000313359"/>
    </source>
</evidence>
<evidence type="ECO:0000256" key="1">
    <source>
        <dbReference type="SAM" id="MobiDB-lite"/>
    </source>
</evidence>
<gene>
    <name evidence="2" type="ORF">L227DRAFT_614276</name>
</gene>
<protein>
    <submittedName>
        <fullName evidence="2">Uncharacterized protein</fullName>
    </submittedName>
</protein>
<feature type="region of interest" description="Disordered" evidence="1">
    <location>
        <begin position="138"/>
        <end position="229"/>
    </location>
</feature>
<dbReference type="Proteomes" id="UP000313359">
    <property type="component" value="Unassembled WGS sequence"/>
</dbReference>
<dbReference type="AlphaFoldDB" id="A0A5C2S057"/>
<keyword evidence="3" id="KW-1185">Reference proteome</keyword>
<feature type="compositionally biased region" description="Low complexity" evidence="1">
    <location>
        <begin position="1"/>
        <end position="18"/>
    </location>
</feature>
<proteinExistence type="predicted"/>